<dbReference type="EMBL" id="JAMKPW020000041">
    <property type="protein sequence ID" value="KAK8196537.1"/>
    <property type="molecule type" value="Genomic_DNA"/>
</dbReference>
<dbReference type="Proteomes" id="UP001320706">
    <property type="component" value="Unassembled WGS sequence"/>
</dbReference>
<gene>
    <name evidence="1" type="ORF">M8818_006702</name>
</gene>
<name>A0ACC3S6K1_9PEZI</name>
<sequence length="260" mass="27994">MYAGSRCAVRVTDHGACNPPGISGHADTAVLPTCAQSRTTTMTEAKHEPKAISKHEDGMRETGKRHSKKMRMSEGAQLPLLASDVPTSSTTHVARLVFGACKRKVRVLGRCRIGWKCFGRSENANAFDPSTAKHAQSLSAKGRNGPNPCKGSSSLSGGPAHGAARARVRPAKESKDGDFSLAAWGRVKTHRVPGFRLLALARTRVWQRPEQFFPLRSPLRVQLCNGQRKEAACVEKGRNSVMHEGPSGLSLVDGSLVPEP</sequence>
<proteinExistence type="predicted"/>
<protein>
    <submittedName>
        <fullName evidence="1">Uncharacterized protein</fullName>
    </submittedName>
</protein>
<keyword evidence="2" id="KW-1185">Reference proteome</keyword>
<reference evidence="1" key="1">
    <citation type="submission" date="2024-02" db="EMBL/GenBank/DDBJ databases">
        <title>Metagenome Assembled Genome of Zalaria obscura JY119.</title>
        <authorList>
            <person name="Vighnesh L."/>
            <person name="Jagadeeshwari U."/>
            <person name="Venkata Ramana C."/>
            <person name="Sasikala C."/>
        </authorList>
    </citation>
    <scope>NUCLEOTIDE SEQUENCE</scope>
    <source>
        <strain evidence="1">JY119</strain>
    </source>
</reference>
<evidence type="ECO:0000313" key="1">
    <source>
        <dbReference type="EMBL" id="KAK8196537.1"/>
    </source>
</evidence>
<evidence type="ECO:0000313" key="2">
    <source>
        <dbReference type="Proteomes" id="UP001320706"/>
    </source>
</evidence>
<organism evidence="1 2">
    <name type="scientific">Zalaria obscura</name>
    <dbReference type="NCBI Taxonomy" id="2024903"/>
    <lineage>
        <taxon>Eukaryota</taxon>
        <taxon>Fungi</taxon>
        <taxon>Dikarya</taxon>
        <taxon>Ascomycota</taxon>
        <taxon>Pezizomycotina</taxon>
        <taxon>Dothideomycetes</taxon>
        <taxon>Dothideomycetidae</taxon>
        <taxon>Dothideales</taxon>
        <taxon>Zalariaceae</taxon>
        <taxon>Zalaria</taxon>
    </lineage>
</organism>
<comment type="caution">
    <text evidence="1">The sequence shown here is derived from an EMBL/GenBank/DDBJ whole genome shotgun (WGS) entry which is preliminary data.</text>
</comment>
<accession>A0ACC3S6K1</accession>